<dbReference type="EMBL" id="WIXE01000628">
    <property type="protein sequence ID" value="KAK5986433.1"/>
    <property type="molecule type" value="Genomic_DNA"/>
</dbReference>
<dbReference type="AlphaFoldDB" id="A0AAN8IWJ4"/>
<comment type="caution">
    <text evidence="1">The sequence shown here is derived from an EMBL/GenBank/DDBJ whole genome shotgun (WGS) entry which is preliminary data.</text>
</comment>
<evidence type="ECO:0000313" key="1">
    <source>
        <dbReference type="EMBL" id="KAK5986433.1"/>
    </source>
</evidence>
<proteinExistence type="predicted"/>
<accession>A0AAN8IWJ4</accession>
<protein>
    <submittedName>
        <fullName evidence="1">Uncharacterized protein</fullName>
    </submittedName>
</protein>
<evidence type="ECO:0000313" key="2">
    <source>
        <dbReference type="Proteomes" id="UP001331761"/>
    </source>
</evidence>
<gene>
    <name evidence="1" type="ORF">GCK32_014592</name>
</gene>
<organism evidence="1 2">
    <name type="scientific">Trichostrongylus colubriformis</name>
    <name type="common">Black scour worm</name>
    <dbReference type="NCBI Taxonomy" id="6319"/>
    <lineage>
        <taxon>Eukaryota</taxon>
        <taxon>Metazoa</taxon>
        <taxon>Ecdysozoa</taxon>
        <taxon>Nematoda</taxon>
        <taxon>Chromadorea</taxon>
        <taxon>Rhabditida</taxon>
        <taxon>Rhabditina</taxon>
        <taxon>Rhabditomorpha</taxon>
        <taxon>Strongyloidea</taxon>
        <taxon>Trichostrongylidae</taxon>
        <taxon>Trichostrongylus</taxon>
    </lineage>
</organism>
<dbReference type="Proteomes" id="UP001331761">
    <property type="component" value="Unassembled WGS sequence"/>
</dbReference>
<name>A0AAN8IWJ4_TRICO</name>
<sequence>MDHQDDNALFRIMDHDESHESLRRRRMDEERRLIEELRYKRACVRLAPTLPTENDVQRKIRHFISEIVRITKTNKLQDNFTKVQGDRPAYYSRGEATLYRGLVENIWLRKGHMRERLRSATEALAMSHETYKFLIIAETATEESRSKFYDEDVQGVSIDPVFASEYVHKEIEFLDEIRRCMEAEMTNADIQIGNEEHRNGFTDFKETLEGLQKSMQDSIAGLQKTMETSMADLQEEVSKQDARVTDLS</sequence>
<feature type="non-terminal residue" evidence="1">
    <location>
        <position position="248"/>
    </location>
</feature>
<reference evidence="1 2" key="1">
    <citation type="submission" date="2019-10" db="EMBL/GenBank/DDBJ databases">
        <title>Assembly and Annotation for the nematode Trichostrongylus colubriformis.</title>
        <authorList>
            <person name="Martin J."/>
        </authorList>
    </citation>
    <scope>NUCLEOTIDE SEQUENCE [LARGE SCALE GENOMIC DNA]</scope>
    <source>
        <strain evidence="1">G859</strain>
        <tissue evidence="1">Whole worm</tissue>
    </source>
</reference>
<keyword evidence="2" id="KW-1185">Reference proteome</keyword>